<dbReference type="Pfam" id="PF12838">
    <property type="entry name" value="Fer4_7"/>
    <property type="match status" value="1"/>
</dbReference>
<feature type="domain" description="4Fe-4S ferredoxin-type" evidence="5">
    <location>
        <begin position="234"/>
        <end position="262"/>
    </location>
</feature>
<comment type="caution">
    <text evidence="6">The sequence shown here is derived from an EMBL/GenBank/DDBJ whole genome shotgun (WGS) entry which is preliminary data.</text>
</comment>
<dbReference type="PROSITE" id="PS51379">
    <property type="entry name" value="4FE4S_FER_2"/>
    <property type="match status" value="2"/>
</dbReference>
<sequence>MQYSSMVIHFMSGTGYSYRAATWMEEIASKKGITSKIHQISKYYKESELGDEAKNLVGVVFPTHGFTAPWQVIRYVLHLPHGNGKHAFVVATRAGSIIASIPFPGLEGTAGYLIALILLLKGYIVRGIMGLDMPSNWMSLHWGINLENSRFIIGRAKVKTDSFMKRIFEGKKTYRGIIFLILGLILSPVSLGYLVIGRFFLSKLFFASGNCTGCGFCARSCPVQAIRMVGSKKLRPYWTFACESCMRCMGYCPNKAVEASHSFAIGLYFVATLQVPSNVLNGLSKVISIESYFFFFLILLSYIYMLISFFAAYFILYWLIKIPLVNKFFTYTTFTHFYRRYHEPDTTLINIVEDKKSLSENEL</sequence>
<organism evidence="6 7">
    <name type="scientific">Lutispora saccharofermentans</name>
    <dbReference type="NCBI Taxonomy" id="3024236"/>
    <lineage>
        <taxon>Bacteria</taxon>
        <taxon>Bacillati</taxon>
        <taxon>Bacillota</taxon>
        <taxon>Clostridia</taxon>
        <taxon>Lutisporales</taxon>
        <taxon>Lutisporaceae</taxon>
        <taxon>Lutispora</taxon>
    </lineage>
</organism>
<proteinExistence type="predicted"/>
<keyword evidence="2" id="KW-0408">Iron</keyword>
<keyword evidence="1" id="KW-0479">Metal-binding</keyword>
<dbReference type="InterPro" id="IPR017896">
    <property type="entry name" value="4Fe4S_Fe-S-bd"/>
</dbReference>
<dbReference type="EMBL" id="JAJEKE010000009">
    <property type="protein sequence ID" value="MCQ1530091.1"/>
    <property type="molecule type" value="Genomic_DNA"/>
</dbReference>
<feature type="domain" description="4Fe-4S ferredoxin-type" evidence="5">
    <location>
        <begin position="202"/>
        <end position="231"/>
    </location>
</feature>
<keyword evidence="4" id="KW-1133">Transmembrane helix</keyword>
<evidence type="ECO:0000256" key="4">
    <source>
        <dbReference type="SAM" id="Phobius"/>
    </source>
</evidence>
<dbReference type="NCBIfam" id="NF038196">
    <property type="entry name" value="ferrodoxin_EFR1"/>
    <property type="match status" value="1"/>
</dbReference>
<accession>A0ABT1NIF7</accession>
<feature type="transmembrane region" description="Helical" evidence="4">
    <location>
        <begin position="174"/>
        <end position="196"/>
    </location>
</feature>
<dbReference type="RefSeq" id="WP_255227611.1">
    <property type="nucleotide sequence ID" value="NZ_JAJEKE010000009.1"/>
</dbReference>
<feature type="transmembrane region" description="Helical" evidence="4">
    <location>
        <begin position="292"/>
        <end position="320"/>
    </location>
</feature>
<evidence type="ECO:0000256" key="2">
    <source>
        <dbReference type="ARBA" id="ARBA00023004"/>
    </source>
</evidence>
<dbReference type="SUPFAM" id="SSF52218">
    <property type="entry name" value="Flavoproteins"/>
    <property type="match status" value="1"/>
</dbReference>
<keyword evidence="7" id="KW-1185">Reference proteome</keyword>
<keyword evidence="4" id="KW-0472">Membrane</keyword>
<evidence type="ECO:0000259" key="5">
    <source>
        <dbReference type="PROSITE" id="PS51379"/>
    </source>
</evidence>
<evidence type="ECO:0000313" key="7">
    <source>
        <dbReference type="Proteomes" id="UP001651880"/>
    </source>
</evidence>
<protein>
    <submittedName>
        <fullName evidence="6">EFR1 family ferrodoxin</fullName>
    </submittedName>
</protein>
<dbReference type="PROSITE" id="PS00198">
    <property type="entry name" value="4FE4S_FER_1"/>
    <property type="match status" value="1"/>
</dbReference>
<dbReference type="InterPro" id="IPR047964">
    <property type="entry name" value="EFR1-like"/>
</dbReference>
<evidence type="ECO:0000313" key="6">
    <source>
        <dbReference type="EMBL" id="MCQ1530091.1"/>
    </source>
</evidence>
<dbReference type="SUPFAM" id="SSF54862">
    <property type="entry name" value="4Fe-4S ferredoxins"/>
    <property type="match status" value="1"/>
</dbReference>
<gene>
    <name evidence="6" type="ORF">LJD61_11100</name>
</gene>
<dbReference type="InterPro" id="IPR017900">
    <property type="entry name" value="4Fe4S_Fe_S_CS"/>
</dbReference>
<dbReference type="Gene3D" id="3.30.70.20">
    <property type="match status" value="1"/>
</dbReference>
<keyword evidence="3" id="KW-0411">Iron-sulfur</keyword>
<evidence type="ECO:0000256" key="1">
    <source>
        <dbReference type="ARBA" id="ARBA00022723"/>
    </source>
</evidence>
<evidence type="ECO:0000256" key="3">
    <source>
        <dbReference type="ARBA" id="ARBA00023014"/>
    </source>
</evidence>
<reference evidence="6 7" key="1">
    <citation type="submission" date="2021-10" db="EMBL/GenBank/DDBJ databases">
        <title>Lutispora strain m25 sp. nov., a thermophilic, non-spore-forming bacterium isolated from a lab-scale methanogenic bioreactor digesting anaerobic sludge.</title>
        <authorList>
            <person name="El Houari A."/>
            <person name="Mcdonald J."/>
        </authorList>
    </citation>
    <scope>NUCLEOTIDE SEQUENCE [LARGE SCALE GENOMIC DNA]</scope>
    <source>
        <strain evidence="7">m25</strain>
    </source>
</reference>
<name>A0ABT1NIF7_9FIRM</name>
<dbReference type="InterPro" id="IPR029039">
    <property type="entry name" value="Flavoprotein-like_sf"/>
</dbReference>
<dbReference type="Proteomes" id="UP001651880">
    <property type="component" value="Unassembled WGS sequence"/>
</dbReference>
<keyword evidence="4" id="KW-0812">Transmembrane</keyword>